<comment type="function">
    <text evidence="5">Fibrinolytic activity; shows preferential cleavage of Arg-Gly bonds in all three fibrinogen chains. Contact with the caterpillars causes severe bleeding, due the anticoagulant effect of the protein.</text>
</comment>
<dbReference type="Proteomes" id="UP000053240">
    <property type="component" value="Unassembled WGS sequence"/>
</dbReference>
<accession>A0A0N1IER9</accession>
<evidence type="ECO:0000256" key="4">
    <source>
        <dbReference type="ARBA" id="ARBA00023240"/>
    </source>
</evidence>
<keyword evidence="11" id="KW-1185">Reference proteome</keyword>
<sequence>MFSFKLFTLFLLFGIVQCNSSYGYHILVGIPRARAIKIVEGMSRIVGGSQVTTLNSFPYQAGIVTTLTTGAESICGGSLVSKTRVLTAAHCWSDGQMQARKFTIVLGSLKIFSGGTRLDSTDVVVHPQWNFNEITNDIAMVKIAAVNLSENIQPVALPTTSELTENYAGLSGIASGYGKTRDSQNSFPSTTALYQVTLSVLTNEQCQQRFDMPLHSSHLCTDGVRGVGTCDGDSGGPLTVVWKNRRTLIGIVSFGLGDGCQLGLPSVYTRVTAFLPWIYSNM</sequence>
<keyword evidence="7" id="KW-0645">Protease</keyword>
<evidence type="ECO:0000256" key="6">
    <source>
        <dbReference type="ARBA" id="ARBA00084094"/>
    </source>
</evidence>
<evidence type="ECO:0000259" key="9">
    <source>
        <dbReference type="PROSITE" id="PS50240"/>
    </source>
</evidence>
<evidence type="ECO:0000256" key="3">
    <source>
        <dbReference type="ARBA" id="ARBA00023157"/>
    </source>
</evidence>
<dbReference type="PROSITE" id="PS00134">
    <property type="entry name" value="TRYPSIN_HIS"/>
    <property type="match status" value="1"/>
</dbReference>
<dbReference type="InterPro" id="IPR033116">
    <property type="entry name" value="TRYPSIN_SER"/>
</dbReference>
<dbReference type="GO" id="GO:0090729">
    <property type="term" value="F:toxin activity"/>
    <property type="evidence" value="ECO:0007669"/>
    <property type="project" value="UniProtKB-KW"/>
</dbReference>
<gene>
    <name evidence="10" type="ORF">RR48_04276</name>
</gene>
<dbReference type="Gene3D" id="2.40.10.10">
    <property type="entry name" value="Trypsin-like serine proteases"/>
    <property type="match status" value="2"/>
</dbReference>
<protein>
    <submittedName>
        <fullName evidence="10">Collagenase</fullName>
    </submittedName>
</protein>
<dbReference type="PRINTS" id="PR00722">
    <property type="entry name" value="CHYMOTRYPSIN"/>
</dbReference>
<comment type="subcellular location">
    <subcellularLocation>
        <location evidence="1">Secreted</location>
        <location evidence="1">Extracellular space</location>
    </subcellularLocation>
</comment>
<dbReference type="InParanoid" id="A0A0N1IER9"/>
<dbReference type="GO" id="GO:0006508">
    <property type="term" value="P:proteolysis"/>
    <property type="evidence" value="ECO:0007669"/>
    <property type="project" value="UniProtKB-KW"/>
</dbReference>
<dbReference type="KEGG" id="pmac:106714679"/>
<dbReference type="Pfam" id="PF00089">
    <property type="entry name" value="Trypsin"/>
    <property type="match status" value="1"/>
</dbReference>
<keyword evidence="7" id="KW-0720">Serine protease</keyword>
<dbReference type="InterPro" id="IPR001254">
    <property type="entry name" value="Trypsin_dom"/>
</dbReference>
<dbReference type="PROSITE" id="PS00135">
    <property type="entry name" value="TRYPSIN_SER"/>
    <property type="match status" value="1"/>
</dbReference>
<evidence type="ECO:0000256" key="8">
    <source>
        <dbReference type="SAM" id="SignalP"/>
    </source>
</evidence>
<proteinExistence type="predicted"/>
<dbReference type="OrthoDB" id="5565075at2759"/>
<dbReference type="SUPFAM" id="SSF50494">
    <property type="entry name" value="Trypsin-like serine proteases"/>
    <property type="match status" value="1"/>
</dbReference>
<dbReference type="FunCoup" id="A0A0N1IER9">
    <property type="interactions" value="22"/>
</dbReference>
<keyword evidence="6" id="KW-1205">Fibrinolytic toxin</keyword>
<feature type="chain" id="PRO_5005873911" evidence="8">
    <location>
        <begin position="19"/>
        <end position="282"/>
    </location>
</feature>
<dbReference type="SMART" id="SM00020">
    <property type="entry name" value="Tryp_SPc"/>
    <property type="match status" value="1"/>
</dbReference>
<dbReference type="EMBL" id="KQ460882">
    <property type="protein sequence ID" value="KPJ11507.1"/>
    <property type="molecule type" value="Genomic_DNA"/>
</dbReference>
<dbReference type="GO" id="GO:0005576">
    <property type="term" value="C:extracellular region"/>
    <property type="evidence" value="ECO:0007669"/>
    <property type="project" value="UniProtKB-SubCell"/>
</dbReference>
<keyword evidence="4" id="KW-1199">Hemostasis impairing toxin</keyword>
<dbReference type="FunFam" id="2.40.10.10:FF:000068">
    <property type="entry name" value="transmembrane protease serine 2"/>
    <property type="match status" value="1"/>
</dbReference>
<keyword evidence="7" id="KW-0378">Hydrolase</keyword>
<name>A0A0N1IER9_PAPMA</name>
<dbReference type="CDD" id="cd00190">
    <property type="entry name" value="Tryp_SPc"/>
    <property type="match status" value="1"/>
</dbReference>
<reference evidence="10 11" key="1">
    <citation type="journal article" date="2015" name="Nat. Commun.">
        <title>Outbred genome sequencing and CRISPR/Cas9 gene editing in butterflies.</title>
        <authorList>
            <person name="Li X."/>
            <person name="Fan D."/>
            <person name="Zhang W."/>
            <person name="Liu G."/>
            <person name="Zhang L."/>
            <person name="Zhao L."/>
            <person name="Fang X."/>
            <person name="Chen L."/>
            <person name="Dong Y."/>
            <person name="Chen Y."/>
            <person name="Ding Y."/>
            <person name="Zhao R."/>
            <person name="Feng M."/>
            <person name="Zhu Y."/>
            <person name="Feng Y."/>
            <person name="Jiang X."/>
            <person name="Zhu D."/>
            <person name="Xiang H."/>
            <person name="Feng X."/>
            <person name="Li S."/>
            <person name="Wang J."/>
            <person name="Zhang G."/>
            <person name="Kronforst M.R."/>
            <person name="Wang W."/>
        </authorList>
    </citation>
    <scope>NUCLEOTIDE SEQUENCE [LARGE SCALE GENOMIC DNA]</scope>
    <source>
        <strain evidence="10">Ya'a_city_454_Pm</strain>
        <tissue evidence="10">Whole body</tissue>
    </source>
</reference>
<dbReference type="PANTHER" id="PTHR24260:SF134">
    <property type="entry name" value="AT07769P-RELATED"/>
    <property type="match status" value="1"/>
</dbReference>
<evidence type="ECO:0000256" key="1">
    <source>
        <dbReference type="ARBA" id="ARBA00004239"/>
    </source>
</evidence>
<evidence type="ECO:0000256" key="5">
    <source>
        <dbReference type="ARBA" id="ARBA00055534"/>
    </source>
</evidence>
<keyword evidence="2" id="KW-0800">Toxin</keyword>
<dbReference type="InterPro" id="IPR009003">
    <property type="entry name" value="Peptidase_S1_PA"/>
</dbReference>
<dbReference type="AlphaFoldDB" id="A0A0N1IER9"/>
<keyword evidence="8" id="KW-0732">Signal</keyword>
<evidence type="ECO:0000313" key="10">
    <source>
        <dbReference type="EMBL" id="KPJ11507.1"/>
    </source>
</evidence>
<dbReference type="InterPro" id="IPR018114">
    <property type="entry name" value="TRYPSIN_HIS"/>
</dbReference>
<feature type="signal peptide" evidence="8">
    <location>
        <begin position="1"/>
        <end position="18"/>
    </location>
</feature>
<keyword evidence="3" id="KW-1015">Disulfide bond</keyword>
<dbReference type="STRING" id="76193.A0A0N1IER9"/>
<evidence type="ECO:0000313" key="11">
    <source>
        <dbReference type="Proteomes" id="UP000053240"/>
    </source>
</evidence>
<feature type="domain" description="Peptidase S1" evidence="9">
    <location>
        <begin position="45"/>
        <end position="282"/>
    </location>
</feature>
<organism evidence="10 11">
    <name type="scientific">Papilio machaon</name>
    <name type="common">Old World swallowtail butterfly</name>
    <dbReference type="NCBI Taxonomy" id="76193"/>
    <lineage>
        <taxon>Eukaryota</taxon>
        <taxon>Metazoa</taxon>
        <taxon>Ecdysozoa</taxon>
        <taxon>Arthropoda</taxon>
        <taxon>Hexapoda</taxon>
        <taxon>Insecta</taxon>
        <taxon>Pterygota</taxon>
        <taxon>Neoptera</taxon>
        <taxon>Endopterygota</taxon>
        <taxon>Lepidoptera</taxon>
        <taxon>Glossata</taxon>
        <taxon>Ditrysia</taxon>
        <taxon>Papilionoidea</taxon>
        <taxon>Papilionidae</taxon>
        <taxon>Papilioninae</taxon>
        <taxon>Papilio</taxon>
    </lineage>
</organism>
<dbReference type="PANTHER" id="PTHR24260">
    <property type="match status" value="1"/>
</dbReference>
<evidence type="ECO:0000256" key="2">
    <source>
        <dbReference type="ARBA" id="ARBA00022656"/>
    </source>
</evidence>
<dbReference type="GO" id="GO:0004252">
    <property type="term" value="F:serine-type endopeptidase activity"/>
    <property type="evidence" value="ECO:0007669"/>
    <property type="project" value="InterPro"/>
</dbReference>
<dbReference type="InterPro" id="IPR051333">
    <property type="entry name" value="CLIP_Serine_Protease"/>
</dbReference>
<dbReference type="InterPro" id="IPR001314">
    <property type="entry name" value="Peptidase_S1A"/>
</dbReference>
<evidence type="ECO:0000256" key="7">
    <source>
        <dbReference type="RuleBase" id="RU363034"/>
    </source>
</evidence>
<dbReference type="InterPro" id="IPR043504">
    <property type="entry name" value="Peptidase_S1_PA_chymotrypsin"/>
</dbReference>
<dbReference type="PROSITE" id="PS50240">
    <property type="entry name" value="TRYPSIN_DOM"/>
    <property type="match status" value="1"/>
</dbReference>